<name>A0A126Q0J5_ALTMA</name>
<dbReference type="Proteomes" id="UP000063991">
    <property type="component" value="Chromosome"/>
</dbReference>
<gene>
    <name evidence="1" type="ORF">AVL55_07190</name>
</gene>
<dbReference type="Pfam" id="PF06945">
    <property type="entry name" value="DUF1289"/>
    <property type="match status" value="1"/>
</dbReference>
<sequence>MNLISPCVALCKLTEEDICIGCKRTIEEIINWRTYTDNQKKAVFTRLENLEKEAATQSQPRK</sequence>
<dbReference type="OrthoDB" id="9811423at2"/>
<dbReference type="PANTHER" id="PTHR35175:SF2">
    <property type="entry name" value="DUF1289 DOMAIN-CONTAINING PROTEIN"/>
    <property type="match status" value="1"/>
</dbReference>
<dbReference type="InterPro" id="IPR010710">
    <property type="entry name" value="DUF1289"/>
</dbReference>
<protein>
    <recommendedName>
        <fullName evidence="3">Fe-S protein</fullName>
    </recommendedName>
</protein>
<proteinExistence type="predicted"/>
<dbReference type="RefSeq" id="WP_014948927.1">
    <property type="nucleotide sequence ID" value="NZ_CP014323.1"/>
</dbReference>
<dbReference type="AlphaFoldDB" id="A0A126Q0J5"/>
<evidence type="ECO:0008006" key="3">
    <source>
        <dbReference type="Google" id="ProtNLM"/>
    </source>
</evidence>
<evidence type="ECO:0000313" key="1">
    <source>
        <dbReference type="EMBL" id="AMJ97959.1"/>
    </source>
</evidence>
<evidence type="ECO:0000313" key="2">
    <source>
        <dbReference type="Proteomes" id="UP000063991"/>
    </source>
</evidence>
<organism evidence="1 2">
    <name type="scientific">Alteromonas macleodii</name>
    <name type="common">Pseudoalteromonas macleodii</name>
    <dbReference type="NCBI Taxonomy" id="28108"/>
    <lineage>
        <taxon>Bacteria</taxon>
        <taxon>Pseudomonadati</taxon>
        <taxon>Pseudomonadota</taxon>
        <taxon>Gammaproteobacteria</taxon>
        <taxon>Alteromonadales</taxon>
        <taxon>Alteromonadaceae</taxon>
        <taxon>Alteromonas/Salinimonas group</taxon>
        <taxon>Alteromonas</taxon>
    </lineage>
</organism>
<dbReference type="PANTHER" id="PTHR35175">
    <property type="entry name" value="DUF1289 DOMAIN-CONTAINING PROTEIN"/>
    <property type="match status" value="1"/>
</dbReference>
<reference evidence="1 2" key="1">
    <citation type="submission" date="2015-12" db="EMBL/GenBank/DDBJ databases">
        <authorList>
            <person name="Shamseldin A."/>
            <person name="Moawad H."/>
            <person name="Abd El-Rahim W.M."/>
            <person name="Sadowsky M.J."/>
        </authorList>
    </citation>
    <scope>NUCLEOTIDE SEQUENCE [LARGE SCALE GENOMIC DNA]</scope>
    <source>
        <strain evidence="1 2">D7</strain>
    </source>
</reference>
<dbReference type="EMBL" id="CP014323">
    <property type="protein sequence ID" value="AMJ97959.1"/>
    <property type="molecule type" value="Genomic_DNA"/>
</dbReference>
<accession>A0A126Q0J5</accession>